<dbReference type="GO" id="GO:0007017">
    <property type="term" value="P:microtubule-based process"/>
    <property type="evidence" value="ECO:0007669"/>
    <property type="project" value="InterPro"/>
</dbReference>
<dbReference type="GO" id="GO:0005874">
    <property type="term" value="C:microtubule"/>
    <property type="evidence" value="ECO:0007669"/>
    <property type="project" value="UniProtKB-KW"/>
</dbReference>
<feature type="transmembrane region" description="Helical" evidence="11">
    <location>
        <begin position="309"/>
        <end position="331"/>
    </location>
</feature>
<feature type="domain" description="Tubulin/FtsZ GTPase" evidence="12">
    <location>
        <begin position="512"/>
        <end position="574"/>
    </location>
</feature>
<dbReference type="PRINTS" id="PR01161">
    <property type="entry name" value="TUBULIN"/>
</dbReference>
<evidence type="ECO:0000256" key="5">
    <source>
        <dbReference type="ARBA" id="ARBA00022701"/>
    </source>
</evidence>
<dbReference type="Gene3D" id="3.40.50.1440">
    <property type="entry name" value="Tubulin/FtsZ, GTPase domain"/>
    <property type="match status" value="1"/>
</dbReference>
<reference evidence="15" key="1">
    <citation type="journal article" date="2019" name="Curr. Biol.">
        <title>Genome Sequence of Striga asiatica Provides Insight into the Evolution of Plant Parasitism.</title>
        <authorList>
            <person name="Yoshida S."/>
            <person name="Kim S."/>
            <person name="Wafula E.K."/>
            <person name="Tanskanen J."/>
            <person name="Kim Y.M."/>
            <person name="Honaas L."/>
            <person name="Yang Z."/>
            <person name="Spallek T."/>
            <person name="Conn C.E."/>
            <person name="Ichihashi Y."/>
            <person name="Cheong K."/>
            <person name="Cui S."/>
            <person name="Der J.P."/>
            <person name="Gundlach H."/>
            <person name="Jiao Y."/>
            <person name="Hori C."/>
            <person name="Ishida J.K."/>
            <person name="Kasahara H."/>
            <person name="Kiba T."/>
            <person name="Kim M.S."/>
            <person name="Koo N."/>
            <person name="Laohavisit A."/>
            <person name="Lee Y.H."/>
            <person name="Lumba S."/>
            <person name="McCourt P."/>
            <person name="Mortimer J.C."/>
            <person name="Mutuku J.M."/>
            <person name="Nomura T."/>
            <person name="Sasaki-Sekimoto Y."/>
            <person name="Seto Y."/>
            <person name="Wang Y."/>
            <person name="Wakatake T."/>
            <person name="Sakakibara H."/>
            <person name="Demura T."/>
            <person name="Yamaguchi S."/>
            <person name="Yoneyama K."/>
            <person name="Manabe R.I."/>
            <person name="Nelson D.C."/>
            <person name="Schulman A.H."/>
            <person name="Timko M.P."/>
            <person name="dePamphilis C.W."/>
            <person name="Choi D."/>
            <person name="Shirasu K."/>
        </authorList>
    </citation>
    <scope>NUCLEOTIDE SEQUENCE [LARGE SCALE GENOMIC DNA]</scope>
    <source>
        <strain evidence="15">cv. UVA1</strain>
    </source>
</reference>
<dbReference type="EMBL" id="BKCP01004627">
    <property type="protein sequence ID" value="GER32596.1"/>
    <property type="molecule type" value="Genomic_DNA"/>
</dbReference>
<dbReference type="InterPro" id="IPR036525">
    <property type="entry name" value="Tubulin/FtsZ_GTPase_sf"/>
</dbReference>
<dbReference type="InterPro" id="IPR003008">
    <property type="entry name" value="Tubulin_FtsZ_GTPase"/>
</dbReference>
<dbReference type="InterPro" id="IPR006977">
    <property type="entry name" value="Yip1_dom"/>
</dbReference>
<dbReference type="AlphaFoldDB" id="A0A5A7PIY5"/>
<evidence type="ECO:0000259" key="12">
    <source>
        <dbReference type="Pfam" id="PF00091"/>
    </source>
</evidence>
<proteinExistence type="inferred from homology"/>
<dbReference type="Pfam" id="PF04893">
    <property type="entry name" value="Yip1"/>
    <property type="match status" value="1"/>
</dbReference>
<dbReference type="GO" id="GO:0006888">
    <property type="term" value="P:endoplasmic reticulum to Golgi vesicle-mediated transport"/>
    <property type="evidence" value="ECO:0007669"/>
    <property type="project" value="InterPro"/>
</dbReference>
<evidence type="ECO:0000256" key="6">
    <source>
        <dbReference type="ARBA" id="ARBA00022741"/>
    </source>
</evidence>
<comment type="subcellular location">
    <subcellularLocation>
        <location evidence="1">Membrane</location>
        <topology evidence="1">Multi-pass membrane protein</topology>
    </subcellularLocation>
</comment>
<evidence type="ECO:0000256" key="2">
    <source>
        <dbReference type="ARBA" id="ARBA00009636"/>
    </source>
</evidence>
<dbReference type="Proteomes" id="UP000325081">
    <property type="component" value="Unassembled WGS sequence"/>
</dbReference>
<evidence type="ECO:0000313" key="14">
    <source>
        <dbReference type="EMBL" id="GER32596.1"/>
    </source>
</evidence>
<sequence>MSHRDTIPLHPSSQSDIDEIENLINSYPSSVRPASPPRASIPISSNPPPPPSFAPSNIPPPSFSKPAPVPSAAPKPPVPPPRGSTSGGGSIASSGFGPAPNTLTEPVWDTIMRDLTRIVSNLKLVVFPNPFREDPGMALRDWDLWGPFFFIVFLGLVLSWSASVEKVCEILVLMPPENDIFYGGLWRHHNHHPSQMSNGVRYSIRLWRKFDNTCTSLEYLFVNVLHYVLHLRLSFCTRGDISIYGLQMKLRSEVFAVAFALLAAGAVILTLNVLLLGGQIIFFQSLSLLGYCLFPLDIGALICMLNGNVIVKVVVVALTLAWSSWAAYPFMSTAVNPRRKALALYPVLLMYVDSEEFGALYAAALKDGGDDEGDGGEEDVREAFRVFYWSRFRWLLEGQLRRLPTDDEVSLLCQGPSKREGSTLILSLRTIPCSPCGDTSSIFDASTSELIGRLRSAGYILTRWDSFSLRASVRAFVIDSKKMMVCFCILKDACYSLYFFKYGSQIDEVFHDYNDNTGSDMDTLLISKIREEYPDMMMLTFSVFPSAKISDTVVEPYNTTMSVHQLVENADECWTFLECNRVVSRKIFQFTNVIPPKIIFFLPLSIWRPEPPNLGNHDGSRAASASRVSSTPSNMNDLVAEYQQYQNATADEDEEYED</sequence>
<feature type="transmembrane region" description="Helical" evidence="11">
    <location>
        <begin position="144"/>
        <end position="164"/>
    </location>
</feature>
<keyword evidence="7 11" id="KW-1133">Transmembrane helix</keyword>
<feature type="domain" description="Yip1" evidence="13">
    <location>
        <begin position="255"/>
        <end position="352"/>
    </location>
</feature>
<dbReference type="GO" id="GO:0005802">
    <property type="term" value="C:trans-Golgi network"/>
    <property type="evidence" value="ECO:0007669"/>
    <property type="project" value="TreeGrafter"/>
</dbReference>
<keyword evidence="4 11" id="KW-0812">Transmembrane</keyword>
<evidence type="ECO:0000313" key="15">
    <source>
        <dbReference type="Proteomes" id="UP000325081"/>
    </source>
</evidence>
<dbReference type="InterPro" id="IPR000217">
    <property type="entry name" value="Tubulin"/>
</dbReference>
<dbReference type="Pfam" id="PF00091">
    <property type="entry name" value="Tubulin"/>
    <property type="match status" value="1"/>
</dbReference>
<comment type="similarity">
    <text evidence="3">Belongs to the YIP1 family.</text>
</comment>
<evidence type="ECO:0000256" key="9">
    <source>
        <dbReference type="ARBA" id="ARBA00023136"/>
    </source>
</evidence>
<evidence type="ECO:0000256" key="4">
    <source>
        <dbReference type="ARBA" id="ARBA00022692"/>
    </source>
</evidence>
<keyword evidence="5" id="KW-0493">Microtubule</keyword>
<evidence type="ECO:0000256" key="1">
    <source>
        <dbReference type="ARBA" id="ARBA00004141"/>
    </source>
</evidence>
<comment type="similarity">
    <text evidence="2">Belongs to the tubulin family.</text>
</comment>
<evidence type="ECO:0000256" key="3">
    <source>
        <dbReference type="ARBA" id="ARBA00010596"/>
    </source>
</evidence>
<dbReference type="GO" id="GO:0016020">
    <property type="term" value="C:membrane"/>
    <property type="evidence" value="ECO:0007669"/>
    <property type="project" value="UniProtKB-SubCell"/>
</dbReference>
<evidence type="ECO:0000256" key="10">
    <source>
        <dbReference type="SAM" id="MobiDB-lite"/>
    </source>
</evidence>
<evidence type="ECO:0000256" key="11">
    <source>
        <dbReference type="SAM" id="Phobius"/>
    </source>
</evidence>
<feature type="region of interest" description="Disordered" evidence="10">
    <location>
        <begin position="639"/>
        <end position="658"/>
    </location>
</feature>
<feature type="transmembrane region" description="Helical" evidence="11">
    <location>
        <begin position="281"/>
        <end position="302"/>
    </location>
</feature>
<keyword evidence="8" id="KW-0342">GTP-binding</keyword>
<dbReference type="OrthoDB" id="411251at2759"/>
<evidence type="ECO:0000259" key="13">
    <source>
        <dbReference type="Pfam" id="PF04893"/>
    </source>
</evidence>
<dbReference type="PANTHER" id="PTHR21236:SF1">
    <property type="entry name" value="PROTEIN YIPF6"/>
    <property type="match status" value="1"/>
</dbReference>
<accession>A0A5A7PIY5</accession>
<dbReference type="SUPFAM" id="SSF52490">
    <property type="entry name" value="Tubulin nucleotide-binding domain-like"/>
    <property type="match status" value="1"/>
</dbReference>
<feature type="compositionally biased region" description="Low complexity" evidence="10">
    <location>
        <begin position="28"/>
        <end position="44"/>
    </location>
</feature>
<dbReference type="InterPro" id="IPR045231">
    <property type="entry name" value="Yip1/4-like"/>
</dbReference>
<keyword evidence="15" id="KW-1185">Reference proteome</keyword>
<comment type="caution">
    <text evidence="14">The sequence shown here is derived from an EMBL/GenBank/DDBJ whole genome shotgun (WGS) entry which is preliminary data.</text>
</comment>
<gene>
    <name evidence="14" type="ORF">STAS_08668</name>
</gene>
<dbReference type="PANTHER" id="PTHR21236">
    <property type="entry name" value="GOLGI MEMBRANE PROTEIN YIP1"/>
    <property type="match status" value="1"/>
</dbReference>
<protein>
    <submittedName>
        <fullName evidence="14">Tubulin beta chain</fullName>
    </submittedName>
</protein>
<keyword evidence="9 11" id="KW-0472">Membrane</keyword>
<feature type="compositionally biased region" description="Pro residues" evidence="10">
    <location>
        <begin position="45"/>
        <end position="82"/>
    </location>
</feature>
<evidence type="ECO:0000256" key="7">
    <source>
        <dbReference type="ARBA" id="ARBA00022989"/>
    </source>
</evidence>
<dbReference type="GO" id="GO:0005525">
    <property type="term" value="F:GTP binding"/>
    <property type="evidence" value="ECO:0007669"/>
    <property type="project" value="UniProtKB-KW"/>
</dbReference>
<name>A0A5A7PIY5_STRAF</name>
<organism evidence="14 15">
    <name type="scientific">Striga asiatica</name>
    <name type="common">Asiatic witchweed</name>
    <name type="synonym">Buchnera asiatica</name>
    <dbReference type="NCBI Taxonomy" id="4170"/>
    <lineage>
        <taxon>Eukaryota</taxon>
        <taxon>Viridiplantae</taxon>
        <taxon>Streptophyta</taxon>
        <taxon>Embryophyta</taxon>
        <taxon>Tracheophyta</taxon>
        <taxon>Spermatophyta</taxon>
        <taxon>Magnoliopsida</taxon>
        <taxon>eudicotyledons</taxon>
        <taxon>Gunneridae</taxon>
        <taxon>Pentapetalae</taxon>
        <taxon>asterids</taxon>
        <taxon>lamiids</taxon>
        <taxon>Lamiales</taxon>
        <taxon>Orobanchaceae</taxon>
        <taxon>Buchnereae</taxon>
        <taxon>Striga</taxon>
    </lineage>
</organism>
<evidence type="ECO:0000256" key="8">
    <source>
        <dbReference type="ARBA" id="ARBA00023134"/>
    </source>
</evidence>
<keyword evidence="6" id="KW-0547">Nucleotide-binding</keyword>
<feature type="transmembrane region" description="Helical" evidence="11">
    <location>
        <begin position="254"/>
        <end position="275"/>
    </location>
</feature>
<feature type="region of interest" description="Disordered" evidence="10">
    <location>
        <begin position="1"/>
        <end position="99"/>
    </location>
</feature>